<keyword evidence="4" id="KW-1185">Reference proteome</keyword>
<dbReference type="GO" id="GO:0005634">
    <property type="term" value="C:nucleus"/>
    <property type="evidence" value="ECO:0007669"/>
    <property type="project" value="TreeGrafter"/>
</dbReference>
<evidence type="ECO:0000313" key="4">
    <source>
        <dbReference type="Proteomes" id="UP001431783"/>
    </source>
</evidence>
<dbReference type="InterPro" id="IPR000580">
    <property type="entry name" value="TSC22/Bun"/>
</dbReference>
<dbReference type="GO" id="GO:0006357">
    <property type="term" value="P:regulation of transcription by RNA polymerase II"/>
    <property type="evidence" value="ECO:0007669"/>
    <property type="project" value="InterPro"/>
</dbReference>
<feature type="non-terminal residue" evidence="3">
    <location>
        <position position="1"/>
    </location>
</feature>
<dbReference type="CDD" id="cd21936">
    <property type="entry name" value="ZIP_TSC22D"/>
    <property type="match status" value="1"/>
</dbReference>
<dbReference type="SUPFAM" id="SSF58026">
    <property type="entry name" value="Delta-sleep-inducing peptide immunoreactive peptide"/>
    <property type="match status" value="1"/>
</dbReference>
<dbReference type="GO" id="GO:0005829">
    <property type="term" value="C:cytosol"/>
    <property type="evidence" value="ECO:0007669"/>
    <property type="project" value="TreeGrafter"/>
</dbReference>
<proteinExistence type="predicted"/>
<dbReference type="GO" id="GO:0008284">
    <property type="term" value="P:positive regulation of cell population proliferation"/>
    <property type="evidence" value="ECO:0007669"/>
    <property type="project" value="TreeGrafter"/>
</dbReference>
<evidence type="ECO:0008006" key="5">
    <source>
        <dbReference type="Google" id="ProtNLM"/>
    </source>
</evidence>
<dbReference type="PANTHER" id="PTHR46745:SF1">
    <property type="entry name" value="TSC22 DOMAIN FAMILY PROTEIN 1"/>
    <property type="match status" value="1"/>
</dbReference>
<feature type="coiled-coil region" evidence="1">
    <location>
        <begin position="475"/>
        <end position="509"/>
    </location>
</feature>
<dbReference type="AlphaFoldDB" id="A0AAW1UV84"/>
<dbReference type="GO" id="GO:0043066">
    <property type="term" value="P:negative regulation of apoptotic process"/>
    <property type="evidence" value="ECO:0007669"/>
    <property type="project" value="TreeGrafter"/>
</dbReference>
<sequence length="562" mass="62270">HQTTTANAVEPVEINAGGEPKMEESREESHECVPITTTNATNVIPTSPQYGVAIISNAGISSTEVSSENTLPAMEVAPETLSKPPDDVKDPQSTPSRNDRFKVVKIASLEPFKRGRWKCMDYVDEVPPPTSQPSKLTQSMGNLQVGGLYMQTQSLPQQQIQQILMQGGYSNGTQFFQNVPTQMVPQTQYFYPPGTSIPQQNIQQQVINSTGVPNSMPTQFINSSQQYFHPNMVPNSTAFTMPQNYQNVQYVPANMLQNQNSAFVPTSQSMQLPLNFQQGQPYPSQPNVTQTNMNQPIVNGHAFPQQNEQIPNSLPTQTAKNIILSSNVPQPVVSQAQMTQPNIQNQIPIQNNSQPVSVVQSQQFQQQQSQNQNPQLISVQQPIMQPVQQVMAISSQNFDQNVASNVYTNPQFATSVNSLTILENVENSSENINENMGTNESTSENPDDPAKTNPVVNAIDNKIEQAMDLVKSHLMYTVREEVEVLKEKIAELMERIQQLETENNYLRTQIPKNHVLNIPTSNNYAPVASSSTTTSQNTVPLVTASQSTNTTPNQNNMTEIQQ</sequence>
<feature type="region of interest" description="Disordered" evidence="2">
    <location>
        <begin position="1"/>
        <end position="28"/>
    </location>
</feature>
<dbReference type="EMBL" id="JARQZJ010000092">
    <property type="protein sequence ID" value="KAK9883880.1"/>
    <property type="molecule type" value="Genomic_DNA"/>
</dbReference>
<dbReference type="PANTHER" id="PTHR46745">
    <property type="entry name" value="TSC22 DOMAIN FAMILY PROTEIN 1"/>
    <property type="match status" value="1"/>
</dbReference>
<feature type="region of interest" description="Disordered" evidence="2">
    <location>
        <begin position="431"/>
        <end position="451"/>
    </location>
</feature>
<reference evidence="3 4" key="1">
    <citation type="submission" date="2023-03" db="EMBL/GenBank/DDBJ databases">
        <title>Genome insight into feeding habits of ladybird beetles.</title>
        <authorList>
            <person name="Li H.-S."/>
            <person name="Huang Y.-H."/>
            <person name="Pang H."/>
        </authorList>
    </citation>
    <scope>NUCLEOTIDE SEQUENCE [LARGE SCALE GENOMIC DNA]</scope>
    <source>
        <strain evidence="3">SYSU_2023b</strain>
        <tissue evidence="3">Whole body</tissue>
    </source>
</reference>
<dbReference type="Proteomes" id="UP001431783">
    <property type="component" value="Unassembled WGS sequence"/>
</dbReference>
<evidence type="ECO:0000256" key="1">
    <source>
        <dbReference type="SAM" id="Coils"/>
    </source>
</evidence>
<accession>A0AAW1UV84</accession>
<evidence type="ECO:0000256" key="2">
    <source>
        <dbReference type="SAM" id="MobiDB-lite"/>
    </source>
</evidence>
<organism evidence="3 4">
    <name type="scientific">Henosepilachna vigintioctopunctata</name>
    <dbReference type="NCBI Taxonomy" id="420089"/>
    <lineage>
        <taxon>Eukaryota</taxon>
        <taxon>Metazoa</taxon>
        <taxon>Ecdysozoa</taxon>
        <taxon>Arthropoda</taxon>
        <taxon>Hexapoda</taxon>
        <taxon>Insecta</taxon>
        <taxon>Pterygota</taxon>
        <taxon>Neoptera</taxon>
        <taxon>Endopterygota</taxon>
        <taxon>Coleoptera</taxon>
        <taxon>Polyphaga</taxon>
        <taxon>Cucujiformia</taxon>
        <taxon>Coccinelloidea</taxon>
        <taxon>Coccinellidae</taxon>
        <taxon>Epilachninae</taxon>
        <taxon>Epilachnini</taxon>
        <taxon>Henosepilachna</taxon>
    </lineage>
</organism>
<protein>
    <recommendedName>
        <fullName evidence="5">Protein Asterix</fullName>
    </recommendedName>
</protein>
<keyword evidence="1" id="KW-0175">Coiled coil</keyword>
<evidence type="ECO:0000313" key="3">
    <source>
        <dbReference type="EMBL" id="KAK9883880.1"/>
    </source>
</evidence>
<feature type="region of interest" description="Disordered" evidence="2">
    <location>
        <begin position="78"/>
        <end position="98"/>
    </location>
</feature>
<name>A0AAW1UV84_9CUCU</name>
<comment type="caution">
    <text evidence="3">The sequence shown here is derived from an EMBL/GenBank/DDBJ whole genome shotgun (WGS) entry which is preliminary data.</text>
</comment>
<dbReference type="Gene3D" id="1.20.5.490">
    <property type="entry name" value="Single helix bin"/>
    <property type="match status" value="1"/>
</dbReference>
<gene>
    <name evidence="3" type="ORF">WA026_004819</name>
</gene>
<dbReference type="Pfam" id="PF01166">
    <property type="entry name" value="TSC22"/>
    <property type="match status" value="1"/>
</dbReference>